<dbReference type="InterPro" id="IPR013249">
    <property type="entry name" value="RNA_pol_sigma70_r4_t2"/>
</dbReference>
<dbReference type="EMBL" id="AMZN01000095">
    <property type="protein sequence ID" value="ELR68738.1"/>
    <property type="molecule type" value="Genomic_DNA"/>
</dbReference>
<dbReference type="Pfam" id="PF08281">
    <property type="entry name" value="Sigma70_r4_2"/>
    <property type="match status" value="1"/>
</dbReference>
<dbReference type="PATRIC" id="fig|1237149.3.peg.5238"/>
<dbReference type="InterPro" id="IPR007627">
    <property type="entry name" value="RNA_pol_sigma70_r2"/>
</dbReference>
<proteinExistence type="inferred from homology"/>
<dbReference type="Pfam" id="PF04542">
    <property type="entry name" value="Sigma70_r2"/>
    <property type="match status" value="1"/>
</dbReference>
<dbReference type="Gene3D" id="1.10.1740.10">
    <property type="match status" value="1"/>
</dbReference>
<keyword evidence="8" id="KW-1185">Reference proteome</keyword>
<dbReference type="PANTHER" id="PTHR43133">
    <property type="entry name" value="RNA POLYMERASE ECF-TYPE SIGMA FACTO"/>
    <property type="match status" value="1"/>
</dbReference>
<sequence>MSFNNDYELVTGCKAENPKAQRYLYEKYSSLLMGICSRYCRNRKEAEDVFQESFVKIFTKIGSLKDPETLMGWMKQIAVNTAINNYHKTKRHEANYSLNEDMDTEDHSYTQILDNLTDQYILHLLQQLPEGYRMVFNLYEVEGYTHKEIGKILEIAEGTSKSQLSKCKALLREKLKELHHSLNEGQLYEDTIRKA</sequence>
<dbReference type="InterPro" id="IPR036388">
    <property type="entry name" value="WH-like_DNA-bd_sf"/>
</dbReference>
<organism evidence="7 8">
    <name type="scientific">Fulvivirga imtechensis AK7</name>
    <dbReference type="NCBI Taxonomy" id="1237149"/>
    <lineage>
        <taxon>Bacteria</taxon>
        <taxon>Pseudomonadati</taxon>
        <taxon>Bacteroidota</taxon>
        <taxon>Cytophagia</taxon>
        <taxon>Cytophagales</taxon>
        <taxon>Fulvivirgaceae</taxon>
        <taxon>Fulvivirga</taxon>
    </lineage>
</organism>
<dbReference type="OrthoDB" id="941544at2"/>
<dbReference type="Proteomes" id="UP000011135">
    <property type="component" value="Unassembled WGS sequence"/>
</dbReference>
<dbReference type="Gene3D" id="1.10.10.10">
    <property type="entry name" value="Winged helix-like DNA-binding domain superfamily/Winged helix DNA-binding domain"/>
    <property type="match status" value="1"/>
</dbReference>
<evidence type="ECO:0000256" key="3">
    <source>
        <dbReference type="ARBA" id="ARBA00023082"/>
    </source>
</evidence>
<evidence type="ECO:0000256" key="1">
    <source>
        <dbReference type="ARBA" id="ARBA00010641"/>
    </source>
</evidence>
<dbReference type="GO" id="GO:0006352">
    <property type="term" value="P:DNA-templated transcription initiation"/>
    <property type="evidence" value="ECO:0007669"/>
    <property type="project" value="InterPro"/>
</dbReference>
<dbReference type="InterPro" id="IPR014284">
    <property type="entry name" value="RNA_pol_sigma-70_dom"/>
</dbReference>
<dbReference type="SUPFAM" id="SSF88946">
    <property type="entry name" value="Sigma2 domain of RNA polymerase sigma factors"/>
    <property type="match status" value="1"/>
</dbReference>
<evidence type="ECO:0000313" key="8">
    <source>
        <dbReference type="Proteomes" id="UP000011135"/>
    </source>
</evidence>
<gene>
    <name evidence="7" type="ORF">C900_05921</name>
</gene>
<evidence type="ECO:0000259" key="6">
    <source>
        <dbReference type="Pfam" id="PF08281"/>
    </source>
</evidence>
<comment type="similarity">
    <text evidence="1">Belongs to the sigma-70 factor family. ECF subfamily.</text>
</comment>
<dbReference type="AlphaFoldDB" id="L8JKK5"/>
<evidence type="ECO:0000313" key="7">
    <source>
        <dbReference type="EMBL" id="ELR68738.1"/>
    </source>
</evidence>
<dbReference type="GO" id="GO:0016987">
    <property type="term" value="F:sigma factor activity"/>
    <property type="evidence" value="ECO:0007669"/>
    <property type="project" value="UniProtKB-KW"/>
</dbReference>
<evidence type="ECO:0000256" key="2">
    <source>
        <dbReference type="ARBA" id="ARBA00023015"/>
    </source>
</evidence>
<reference evidence="7 8" key="1">
    <citation type="submission" date="2012-12" db="EMBL/GenBank/DDBJ databases">
        <title>Genome assembly of Fulvivirga imtechensis AK7.</title>
        <authorList>
            <person name="Nupur N."/>
            <person name="Khatri I."/>
            <person name="Kumar R."/>
            <person name="Subramanian S."/>
            <person name="Pinnaka A."/>
        </authorList>
    </citation>
    <scope>NUCLEOTIDE SEQUENCE [LARGE SCALE GENOMIC DNA]</scope>
    <source>
        <strain evidence="7 8">AK7</strain>
    </source>
</reference>
<dbReference type="InterPro" id="IPR013324">
    <property type="entry name" value="RNA_pol_sigma_r3/r4-like"/>
</dbReference>
<dbReference type="PANTHER" id="PTHR43133:SF46">
    <property type="entry name" value="RNA POLYMERASE SIGMA-70 FACTOR ECF SUBFAMILY"/>
    <property type="match status" value="1"/>
</dbReference>
<dbReference type="eggNOG" id="COG1595">
    <property type="taxonomic scope" value="Bacteria"/>
</dbReference>
<evidence type="ECO:0000259" key="5">
    <source>
        <dbReference type="Pfam" id="PF04542"/>
    </source>
</evidence>
<dbReference type="GO" id="GO:0003677">
    <property type="term" value="F:DNA binding"/>
    <property type="evidence" value="ECO:0007669"/>
    <property type="project" value="InterPro"/>
</dbReference>
<protein>
    <submittedName>
        <fullName evidence="7">RNA polymerase ECF-type sigma factor</fullName>
    </submittedName>
</protein>
<dbReference type="RefSeq" id="WP_009583004.1">
    <property type="nucleotide sequence ID" value="NZ_AMZN01000095.1"/>
</dbReference>
<comment type="caution">
    <text evidence="7">The sequence shown here is derived from an EMBL/GenBank/DDBJ whole genome shotgun (WGS) entry which is preliminary data.</text>
</comment>
<dbReference type="NCBIfam" id="TIGR02937">
    <property type="entry name" value="sigma70-ECF"/>
    <property type="match status" value="1"/>
</dbReference>
<name>L8JKK5_9BACT</name>
<dbReference type="SUPFAM" id="SSF88659">
    <property type="entry name" value="Sigma3 and sigma4 domains of RNA polymerase sigma factors"/>
    <property type="match status" value="1"/>
</dbReference>
<accession>L8JKK5</accession>
<feature type="domain" description="RNA polymerase sigma factor 70 region 4 type 2" evidence="6">
    <location>
        <begin position="119"/>
        <end position="166"/>
    </location>
</feature>
<keyword evidence="4" id="KW-0804">Transcription</keyword>
<dbReference type="InterPro" id="IPR039425">
    <property type="entry name" value="RNA_pol_sigma-70-like"/>
</dbReference>
<feature type="domain" description="RNA polymerase sigma-70 region 2" evidence="5">
    <location>
        <begin position="24"/>
        <end position="91"/>
    </location>
</feature>
<dbReference type="CDD" id="cd06171">
    <property type="entry name" value="Sigma70_r4"/>
    <property type="match status" value="1"/>
</dbReference>
<dbReference type="STRING" id="1237149.C900_05921"/>
<evidence type="ECO:0000256" key="4">
    <source>
        <dbReference type="ARBA" id="ARBA00023163"/>
    </source>
</evidence>
<dbReference type="InterPro" id="IPR013325">
    <property type="entry name" value="RNA_pol_sigma_r2"/>
</dbReference>
<keyword evidence="3" id="KW-0731">Sigma factor</keyword>
<keyword evidence="2" id="KW-0805">Transcription regulation</keyword>